<protein>
    <recommendedName>
        <fullName evidence="4">ABC-2 family transporter protein</fullName>
    </recommendedName>
</protein>
<dbReference type="Proteomes" id="UP000050326">
    <property type="component" value="Unassembled WGS sequence"/>
</dbReference>
<feature type="transmembrane region" description="Helical" evidence="1">
    <location>
        <begin position="20"/>
        <end position="38"/>
    </location>
</feature>
<keyword evidence="1" id="KW-0812">Transmembrane</keyword>
<reference evidence="2 3" key="1">
    <citation type="submission" date="2015-09" db="EMBL/GenBank/DDBJ databases">
        <title>Genome sequence of Oxobacter pfennigii DSM 3222.</title>
        <authorList>
            <person name="Poehlein A."/>
            <person name="Bengelsdorf F.R."/>
            <person name="Schiel-Bengelsdorf B."/>
            <person name="Duerre P."/>
            <person name="Daniel R."/>
        </authorList>
    </citation>
    <scope>NUCLEOTIDE SEQUENCE [LARGE SCALE GENOMIC DNA]</scope>
    <source>
        <strain evidence="2 3">DSM 3222</strain>
    </source>
</reference>
<feature type="transmembrane region" description="Helical" evidence="1">
    <location>
        <begin position="98"/>
        <end position="130"/>
    </location>
</feature>
<evidence type="ECO:0000313" key="2">
    <source>
        <dbReference type="EMBL" id="KPU45623.1"/>
    </source>
</evidence>
<evidence type="ECO:0008006" key="4">
    <source>
        <dbReference type="Google" id="ProtNLM"/>
    </source>
</evidence>
<evidence type="ECO:0000313" key="3">
    <source>
        <dbReference type="Proteomes" id="UP000050326"/>
    </source>
</evidence>
<keyword evidence="3" id="KW-1185">Reference proteome</keyword>
<gene>
    <name evidence="2" type="ORF">OXPF_08560</name>
</gene>
<sequence>MKRHLSVLMLAARSTIYKILGLFTAMAAIEGALFWFVLQKMPSGDPVGLEQLLRQSRIALVCGICFLLLCALLSMTGSEFGGGKLRYTVQRLSVREEAVVFLWAGYNAVCFFLFWAVQLVIVLVLCRLYVTQMDTAYVSGQTIFLAFYRSNFLHSLLPLEEISRYVRNGILILTLGVCASCFSFRQRRGERGSAVVVLAVIVAVSFPNAMGSFGSDIFLSLVALCIAAGAVAGIWKERGGENGS</sequence>
<organism evidence="2 3">
    <name type="scientific">Oxobacter pfennigii</name>
    <dbReference type="NCBI Taxonomy" id="36849"/>
    <lineage>
        <taxon>Bacteria</taxon>
        <taxon>Bacillati</taxon>
        <taxon>Bacillota</taxon>
        <taxon>Clostridia</taxon>
        <taxon>Eubacteriales</taxon>
        <taxon>Clostridiaceae</taxon>
        <taxon>Oxobacter</taxon>
    </lineage>
</organism>
<feature type="transmembrane region" description="Helical" evidence="1">
    <location>
        <begin position="165"/>
        <end position="182"/>
    </location>
</feature>
<keyword evidence="1" id="KW-1133">Transmembrane helix</keyword>
<dbReference type="STRING" id="36849.OXPF_08560"/>
<dbReference type="AlphaFoldDB" id="A0A0P8Z0E8"/>
<name>A0A0P8Z0E8_9CLOT</name>
<keyword evidence="1" id="KW-0472">Membrane</keyword>
<accession>A0A0P8Z0E8</accession>
<feature type="transmembrane region" description="Helical" evidence="1">
    <location>
        <begin position="217"/>
        <end position="235"/>
    </location>
</feature>
<feature type="transmembrane region" description="Helical" evidence="1">
    <location>
        <begin position="194"/>
        <end position="211"/>
    </location>
</feature>
<dbReference type="EMBL" id="LKET01000021">
    <property type="protein sequence ID" value="KPU45623.1"/>
    <property type="molecule type" value="Genomic_DNA"/>
</dbReference>
<proteinExistence type="predicted"/>
<comment type="caution">
    <text evidence="2">The sequence shown here is derived from an EMBL/GenBank/DDBJ whole genome shotgun (WGS) entry which is preliminary data.</text>
</comment>
<feature type="transmembrane region" description="Helical" evidence="1">
    <location>
        <begin position="58"/>
        <end position="77"/>
    </location>
</feature>
<evidence type="ECO:0000256" key="1">
    <source>
        <dbReference type="SAM" id="Phobius"/>
    </source>
</evidence>